<dbReference type="AlphaFoldDB" id="A0A9Q0UP44"/>
<name>A0A9Q0UP44_9ROSI</name>
<gene>
    <name evidence="1" type="ORF">OIU74_005248</name>
</gene>
<proteinExistence type="predicted"/>
<sequence length="112" mass="12608">MVKVFTQCSERSILKIEELLHGKKTVELDLEVEFSSLALDIIGLGVFNYDFGLVTKESTVIKDILDLGLKWVLIAKGVLVGILEPIIGKGLILANFDTWKLRRKGKWVVFYA</sequence>
<dbReference type="Proteomes" id="UP001151752">
    <property type="component" value="Chromosome 7"/>
</dbReference>
<comment type="caution">
    <text evidence="1">The sequence shown here is derived from an EMBL/GenBank/DDBJ whole genome shotgun (WGS) entry which is preliminary data.</text>
</comment>
<keyword evidence="2" id="KW-1185">Reference proteome</keyword>
<evidence type="ECO:0000313" key="2">
    <source>
        <dbReference type="Proteomes" id="UP001151752"/>
    </source>
</evidence>
<accession>A0A9Q0UP44</accession>
<dbReference type="EMBL" id="JAPFFM010000011">
    <property type="protein sequence ID" value="KAJ6733447.1"/>
    <property type="molecule type" value="Genomic_DNA"/>
</dbReference>
<organism evidence="1 2">
    <name type="scientific">Salix koriyanagi</name>
    <dbReference type="NCBI Taxonomy" id="2511006"/>
    <lineage>
        <taxon>Eukaryota</taxon>
        <taxon>Viridiplantae</taxon>
        <taxon>Streptophyta</taxon>
        <taxon>Embryophyta</taxon>
        <taxon>Tracheophyta</taxon>
        <taxon>Spermatophyta</taxon>
        <taxon>Magnoliopsida</taxon>
        <taxon>eudicotyledons</taxon>
        <taxon>Gunneridae</taxon>
        <taxon>Pentapetalae</taxon>
        <taxon>rosids</taxon>
        <taxon>fabids</taxon>
        <taxon>Malpighiales</taxon>
        <taxon>Salicaceae</taxon>
        <taxon>Saliceae</taxon>
        <taxon>Salix</taxon>
    </lineage>
</organism>
<evidence type="ECO:0000313" key="1">
    <source>
        <dbReference type="EMBL" id="KAJ6733447.1"/>
    </source>
</evidence>
<protein>
    <submittedName>
        <fullName evidence="1">CYTOCHROME P450 FAMILY 4</fullName>
    </submittedName>
</protein>
<reference evidence="1" key="2">
    <citation type="journal article" date="2023" name="Int. J. Mol. Sci.">
        <title>De Novo Assembly and Annotation of 11 Diverse Shrub Willow (Salix) Genomes Reveals Novel Gene Organization in Sex-Linked Regions.</title>
        <authorList>
            <person name="Hyden B."/>
            <person name="Feng K."/>
            <person name="Yates T.B."/>
            <person name="Jawdy S."/>
            <person name="Cereghino C."/>
            <person name="Smart L.B."/>
            <person name="Muchero W."/>
        </authorList>
    </citation>
    <scope>NUCLEOTIDE SEQUENCE</scope>
    <source>
        <tissue evidence="1">Shoot tip</tissue>
    </source>
</reference>
<reference evidence="1" key="1">
    <citation type="submission" date="2022-11" db="EMBL/GenBank/DDBJ databases">
        <authorList>
            <person name="Hyden B.L."/>
            <person name="Feng K."/>
            <person name="Yates T."/>
            <person name="Jawdy S."/>
            <person name="Smart L.B."/>
            <person name="Muchero W."/>
        </authorList>
    </citation>
    <scope>NUCLEOTIDE SEQUENCE</scope>
    <source>
        <tissue evidence="1">Shoot tip</tissue>
    </source>
</reference>